<dbReference type="AlphaFoldDB" id="A0A978VQT9"/>
<feature type="compositionally biased region" description="Polar residues" evidence="7">
    <location>
        <begin position="140"/>
        <end position="150"/>
    </location>
</feature>
<keyword evidence="6 8" id="KW-0472">Membrane</keyword>
<feature type="compositionally biased region" description="Basic and acidic residues" evidence="7">
    <location>
        <begin position="123"/>
        <end position="137"/>
    </location>
</feature>
<feature type="domain" description="Trichome birefringence-like C-terminal" evidence="9">
    <location>
        <begin position="323"/>
        <end position="636"/>
    </location>
</feature>
<proteinExistence type="inferred from homology"/>
<protein>
    <recommendedName>
        <fullName evidence="13">Protein YLS7-like</fullName>
    </recommendedName>
</protein>
<dbReference type="Pfam" id="PF13839">
    <property type="entry name" value="PC-Esterase"/>
    <property type="match status" value="1"/>
</dbReference>
<dbReference type="GO" id="GO:0005794">
    <property type="term" value="C:Golgi apparatus"/>
    <property type="evidence" value="ECO:0007669"/>
    <property type="project" value="TreeGrafter"/>
</dbReference>
<evidence type="ECO:0000256" key="2">
    <source>
        <dbReference type="ARBA" id="ARBA00007727"/>
    </source>
</evidence>
<dbReference type="InterPro" id="IPR026057">
    <property type="entry name" value="TBL_C"/>
</dbReference>
<evidence type="ECO:0000256" key="4">
    <source>
        <dbReference type="ARBA" id="ARBA00022968"/>
    </source>
</evidence>
<evidence type="ECO:0000256" key="1">
    <source>
        <dbReference type="ARBA" id="ARBA00004167"/>
    </source>
</evidence>
<dbReference type="Proteomes" id="UP000813462">
    <property type="component" value="Unassembled WGS sequence"/>
</dbReference>
<keyword evidence="4" id="KW-0735">Signal-anchor</keyword>
<evidence type="ECO:0000313" key="12">
    <source>
        <dbReference type="Proteomes" id="UP000813462"/>
    </source>
</evidence>
<evidence type="ECO:0000256" key="5">
    <source>
        <dbReference type="ARBA" id="ARBA00022989"/>
    </source>
</evidence>
<feature type="compositionally biased region" description="Basic and acidic residues" evidence="7">
    <location>
        <begin position="589"/>
        <end position="610"/>
    </location>
</feature>
<feature type="domain" description="Trichome birefringence-like N-terminal" evidence="10">
    <location>
        <begin position="270"/>
        <end position="322"/>
    </location>
</feature>
<name>A0A978VQT9_ZIZJJ</name>
<evidence type="ECO:0000256" key="8">
    <source>
        <dbReference type="SAM" id="Phobius"/>
    </source>
</evidence>
<evidence type="ECO:0000259" key="10">
    <source>
        <dbReference type="Pfam" id="PF14416"/>
    </source>
</evidence>
<dbReference type="GO" id="GO:0016020">
    <property type="term" value="C:membrane"/>
    <property type="evidence" value="ECO:0007669"/>
    <property type="project" value="UniProtKB-SubCell"/>
</dbReference>
<evidence type="ECO:0000256" key="3">
    <source>
        <dbReference type="ARBA" id="ARBA00022692"/>
    </source>
</evidence>
<accession>A0A978VQT9</accession>
<evidence type="ECO:0000259" key="9">
    <source>
        <dbReference type="Pfam" id="PF13839"/>
    </source>
</evidence>
<dbReference type="PANTHER" id="PTHR32285">
    <property type="entry name" value="PROTEIN TRICHOME BIREFRINGENCE-LIKE 9-RELATED"/>
    <property type="match status" value="1"/>
</dbReference>
<evidence type="ECO:0000256" key="7">
    <source>
        <dbReference type="SAM" id="MobiDB-lite"/>
    </source>
</evidence>
<keyword evidence="3 8" id="KW-0812">Transmembrane</keyword>
<comment type="subcellular location">
    <subcellularLocation>
        <location evidence="1">Membrane</location>
        <topology evidence="1">Single-pass membrane protein</topology>
    </subcellularLocation>
</comment>
<gene>
    <name evidence="11" type="ORF">FEM48_Zijuj03G0143400</name>
</gene>
<evidence type="ECO:0000313" key="11">
    <source>
        <dbReference type="EMBL" id="KAH7537914.1"/>
    </source>
</evidence>
<sequence>MTWASPKGSSAYPTTLSRIVISVILVALLLTVSFLVSHPISSTIGEYFYSIDSSQKLELSVLQANQTSIDTHLDVVHNNVSSDSSTLVPPKSSSSQDGVDEKLPTNSNLPTSSKDSGIAPETQKVKNNPEDDNEKAVNKNAVTVNSSTGSLIGDNFEAVGKNPSEKPNSELPVNSTIPSVVQEGIKDVAAPVSVPSSGSTQEDASSNVTKNETVVGQFVSQGSLSGSNFVDMGSNNTTPAYSDSKSDARPAISPGSDTSNVHSAGSVDSGCDLYHGNWIYDSSGPLYTNNTCPVLTQMQNCQGNGRPDKDYENWRWKPSQCNLPRFDVHKFLDLMRGKTIAFIGDSVARNQMESMLCILWQARFELSMAIALVPSHKCYEMVEVPKNRGNRNMQRYFFKSANVMVVRIWSSWLVKQTYEPLDFAPEGVTKLHLDAPDDHLMEIIPKFDVTVLSSGHWFAKQSVYVLNNEIVGGQLWWPDKSRPMKVNNIDAFGISVETILTALGTHPNYTGLTILRSYSPDHYEGGAWNTGGSCTGKEKPLAAGELVENAFTNIMHEKQVNGFNRALAKMTNKSKMKLMDITEAFAYRHDGHPGPYRNRDPNKLTKRGADGRPPPQDCLHWCMPGPVDTWNELVLEVIRREHEGNMNFSS</sequence>
<feature type="compositionally biased region" description="Polar residues" evidence="7">
    <location>
        <begin position="225"/>
        <end position="243"/>
    </location>
</feature>
<dbReference type="GO" id="GO:0016413">
    <property type="term" value="F:O-acetyltransferase activity"/>
    <property type="evidence" value="ECO:0007669"/>
    <property type="project" value="InterPro"/>
</dbReference>
<feature type="transmembrane region" description="Helical" evidence="8">
    <location>
        <begin position="15"/>
        <end position="36"/>
    </location>
</feature>
<evidence type="ECO:0008006" key="13">
    <source>
        <dbReference type="Google" id="ProtNLM"/>
    </source>
</evidence>
<feature type="compositionally biased region" description="Low complexity" evidence="7">
    <location>
        <begin position="80"/>
        <end position="95"/>
    </location>
</feature>
<feature type="region of interest" description="Disordered" evidence="7">
    <location>
        <begin position="589"/>
        <end position="612"/>
    </location>
</feature>
<feature type="region of interest" description="Disordered" evidence="7">
    <location>
        <begin position="80"/>
        <end position="174"/>
    </location>
</feature>
<organism evidence="11 12">
    <name type="scientific">Ziziphus jujuba var. spinosa</name>
    <dbReference type="NCBI Taxonomy" id="714518"/>
    <lineage>
        <taxon>Eukaryota</taxon>
        <taxon>Viridiplantae</taxon>
        <taxon>Streptophyta</taxon>
        <taxon>Embryophyta</taxon>
        <taxon>Tracheophyta</taxon>
        <taxon>Spermatophyta</taxon>
        <taxon>Magnoliopsida</taxon>
        <taxon>eudicotyledons</taxon>
        <taxon>Gunneridae</taxon>
        <taxon>Pentapetalae</taxon>
        <taxon>rosids</taxon>
        <taxon>fabids</taxon>
        <taxon>Rosales</taxon>
        <taxon>Rhamnaceae</taxon>
        <taxon>Paliureae</taxon>
        <taxon>Ziziphus</taxon>
    </lineage>
</organism>
<dbReference type="InterPro" id="IPR025846">
    <property type="entry name" value="TBL_N"/>
</dbReference>
<comment type="similarity">
    <text evidence="2">Belongs to the PC-esterase family. TBL subfamily.</text>
</comment>
<evidence type="ECO:0000256" key="6">
    <source>
        <dbReference type="ARBA" id="ARBA00023136"/>
    </source>
</evidence>
<feature type="compositionally biased region" description="Polar residues" evidence="7">
    <location>
        <begin position="104"/>
        <end position="115"/>
    </location>
</feature>
<comment type="caution">
    <text evidence="11">The sequence shown here is derived from an EMBL/GenBank/DDBJ whole genome shotgun (WGS) entry which is preliminary data.</text>
</comment>
<dbReference type="InterPro" id="IPR029962">
    <property type="entry name" value="TBL"/>
</dbReference>
<dbReference type="EMBL" id="JAEACU010000003">
    <property type="protein sequence ID" value="KAH7537914.1"/>
    <property type="molecule type" value="Genomic_DNA"/>
</dbReference>
<reference evidence="11" key="1">
    <citation type="journal article" date="2021" name="Front. Plant Sci.">
        <title>Chromosome-Scale Genome Assembly for Chinese Sour Jujube and Insights Into Its Genome Evolution and Domestication Signature.</title>
        <authorList>
            <person name="Shen L.-Y."/>
            <person name="Luo H."/>
            <person name="Wang X.-L."/>
            <person name="Wang X.-M."/>
            <person name="Qiu X.-J."/>
            <person name="Liu H."/>
            <person name="Zhou S.-S."/>
            <person name="Jia K.-H."/>
            <person name="Nie S."/>
            <person name="Bao Y.-T."/>
            <person name="Zhang R.-G."/>
            <person name="Yun Q.-Z."/>
            <person name="Chai Y.-H."/>
            <person name="Lu J.-Y."/>
            <person name="Li Y."/>
            <person name="Zhao S.-W."/>
            <person name="Mao J.-F."/>
            <person name="Jia S.-G."/>
            <person name="Mao Y.-M."/>
        </authorList>
    </citation>
    <scope>NUCLEOTIDE SEQUENCE</scope>
    <source>
        <strain evidence="11">AT0</strain>
        <tissue evidence="11">Leaf</tissue>
    </source>
</reference>
<keyword evidence="5 8" id="KW-1133">Transmembrane helix</keyword>
<dbReference type="Pfam" id="PF14416">
    <property type="entry name" value="PMR5N"/>
    <property type="match status" value="1"/>
</dbReference>
<feature type="region of interest" description="Disordered" evidence="7">
    <location>
        <begin position="225"/>
        <end position="263"/>
    </location>
</feature>
<dbReference type="PANTHER" id="PTHR32285:SF18">
    <property type="entry name" value="PROTEIN TRICHOME BIREFRINGENCE-LIKE 18"/>
    <property type="match status" value="1"/>
</dbReference>